<gene>
    <name evidence="3" type="ORF">EPICR_30346</name>
</gene>
<proteinExistence type="inferred from homology"/>
<evidence type="ECO:0000256" key="2">
    <source>
        <dbReference type="SAM" id="Coils"/>
    </source>
</evidence>
<name>A0A484HGM9_9BACT</name>
<protein>
    <submittedName>
        <fullName evidence="3">Phage shock protein A (PspA) family protein</fullName>
    </submittedName>
</protein>
<keyword evidence="2" id="KW-0175">Coiled coil</keyword>
<dbReference type="GO" id="GO:0005829">
    <property type="term" value="C:cytosol"/>
    <property type="evidence" value="ECO:0007669"/>
    <property type="project" value="TreeGrafter"/>
</dbReference>
<dbReference type="PANTHER" id="PTHR31088">
    <property type="entry name" value="MEMBRANE-ASSOCIATED PROTEIN VIPP1, CHLOROPLASTIC"/>
    <property type="match status" value="1"/>
</dbReference>
<feature type="coiled-coil region" evidence="2">
    <location>
        <begin position="119"/>
        <end position="146"/>
    </location>
</feature>
<evidence type="ECO:0000256" key="1">
    <source>
        <dbReference type="ARBA" id="ARBA00043985"/>
    </source>
</evidence>
<dbReference type="AlphaFoldDB" id="A0A484HGM9"/>
<reference evidence="3" key="1">
    <citation type="submission" date="2019-01" db="EMBL/GenBank/DDBJ databases">
        <authorList>
            <consortium name="Genoscope - CEA"/>
            <person name="William W."/>
        </authorList>
    </citation>
    <scope>NUCLEOTIDE SEQUENCE</scope>
    <source>
        <strain evidence="3">CR-1</strain>
    </source>
</reference>
<dbReference type="Pfam" id="PF04012">
    <property type="entry name" value="PspA_IM30"/>
    <property type="match status" value="1"/>
</dbReference>
<dbReference type="InterPro" id="IPR007157">
    <property type="entry name" value="PspA_VIPP1"/>
</dbReference>
<accession>A0A484HGM9</accession>
<evidence type="ECO:0000313" key="3">
    <source>
        <dbReference type="EMBL" id="VEN74409.1"/>
    </source>
</evidence>
<dbReference type="EMBL" id="CAACVI010000023">
    <property type="protein sequence ID" value="VEN74409.1"/>
    <property type="molecule type" value="Genomic_DNA"/>
</dbReference>
<dbReference type="GO" id="GO:0009271">
    <property type="term" value="P:phage shock"/>
    <property type="evidence" value="ECO:0007669"/>
    <property type="project" value="TreeGrafter"/>
</dbReference>
<comment type="similarity">
    <text evidence="1">Belongs to the PspA/Vipp/IM30 family.</text>
</comment>
<sequence>MKEKLTTRARRIISGSVHSIIDSIENAAPESVLCESIREVESAIDEIQIELGQTAAKKHLAVSKLAEENKKHEDLNEKIKTAIYEKRDDLAEVAIARQLDIEAQIPVLESAVNDFKNREKDLEGYAKALKAKKREMKEELDLFAKNVSKTPGDPDSISFANKSDDLERRVRTAQSTFERVFEKNAGIPGNRLTSEMKFSAQLAELEEITRKNRVQERLSAIKGEIK</sequence>
<dbReference type="PANTHER" id="PTHR31088:SF6">
    <property type="entry name" value="PHAGE SHOCK PROTEIN A"/>
    <property type="match status" value="1"/>
</dbReference>
<organism evidence="3">
    <name type="scientific">uncultured Desulfobacteraceae bacterium</name>
    <dbReference type="NCBI Taxonomy" id="218296"/>
    <lineage>
        <taxon>Bacteria</taxon>
        <taxon>Pseudomonadati</taxon>
        <taxon>Thermodesulfobacteriota</taxon>
        <taxon>Desulfobacteria</taxon>
        <taxon>Desulfobacterales</taxon>
        <taxon>Desulfobacteraceae</taxon>
        <taxon>environmental samples</taxon>
    </lineage>
</organism>